<dbReference type="Gene3D" id="3.20.20.190">
    <property type="entry name" value="Phosphatidylinositol (PI) phosphodiesterase"/>
    <property type="match status" value="1"/>
</dbReference>
<gene>
    <name evidence="2" type="ORF">MO867_14840</name>
</gene>
<feature type="domain" description="GP-PDE" evidence="1">
    <location>
        <begin position="36"/>
        <end position="287"/>
    </location>
</feature>
<proteinExistence type="predicted"/>
<dbReference type="InterPro" id="IPR030395">
    <property type="entry name" value="GP_PDE_dom"/>
</dbReference>
<dbReference type="GO" id="GO:0006629">
    <property type="term" value="P:lipid metabolic process"/>
    <property type="evidence" value="ECO:0007669"/>
    <property type="project" value="InterPro"/>
</dbReference>
<dbReference type="EMBL" id="JALBWM010000071">
    <property type="protein sequence ID" value="MCO1335613.1"/>
    <property type="molecule type" value="Genomic_DNA"/>
</dbReference>
<dbReference type="AlphaFoldDB" id="A0A9X2EU55"/>
<dbReference type="PANTHER" id="PTHR46211:SF14">
    <property type="entry name" value="GLYCEROPHOSPHODIESTER PHOSPHODIESTERASE"/>
    <property type="match status" value="1"/>
</dbReference>
<organism evidence="2 3">
    <name type="scientific">Microbulbifer okhotskensis</name>
    <dbReference type="NCBI Taxonomy" id="2926617"/>
    <lineage>
        <taxon>Bacteria</taxon>
        <taxon>Pseudomonadati</taxon>
        <taxon>Pseudomonadota</taxon>
        <taxon>Gammaproteobacteria</taxon>
        <taxon>Cellvibrionales</taxon>
        <taxon>Microbulbiferaceae</taxon>
        <taxon>Microbulbifer</taxon>
    </lineage>
</organism>
<dbReference type="PANTHER" id="PTHR46211">
    <property type="entry name" value="GLYCEROPHOSPHORYL DIESTER PHOSPHODIESTERASE"/>
    <property type="match status" value="1"/>
</dbReference>
<evidence type="ECO:0000313" key="2">
    <source>
        <dbReference type="EMBL" id="MCO1335613.1"/>
    </source>
</evidence>
<dbReference type="Proteomes" id="UP001139028">
    <property type="component" value="Unassembled WGS sequence"/>
</dbReference>
<keyword evidence="3" id="KW-1185">Reference proteome</keyword>
<reference evidence="2" key="1">
    <citation type="journal article" date="2022" name="Arch. Microbiol.">
        <title>Microbulbifer okhotskensis sp. nov., isolated from a deep bottom sediment of the Okhotsk Sea.</title>
        <authorList>
            <person name="Romanenko L."/>
            <person name="Kurilenko V."/>
            <person name="Otstavnykh N."/>
            <person name="Velansky P."/>
            <person name="Isaeva M."/>
            <person name="Mikhailov V."/>
        </authorList>
    </citation>
    <scope>NUCLEOTIDE SEQUENCE</scope>
    <source>
        <strain evidence="2">OS29</strain>
    </source>
</reference>
<dbReference type="GO" id="GO:0008081">
    <property type="term" value="F:phosphoric diester hydrolase activity"/>
    <property type="evidence" value="ECO:0007669"/>
    <property type="project" value="InterPro"/>
</dbReference>
<dbReference type="SUPFAM" id="SSF51695">
    <property type="entry name" value="PLC-like phosphodiesterases"/>
    <property type="match status" value="1"/>
</dbReference>
<evidence type="ECO:0000313" key="3">
    <source>
        <dbReference type="Proteomes" id="UP001139028"/>
    </source>
</evidence>
<dbReference type="PROSITE" id="PS51704">
    <property type="entry name" value="GP_PDE"/>
    <property type="match status" value="1"/>
</dbReference>
<sequence length="299" mass="34279">MIWLLFFVALLLFLFLYARSAPAKPCILWPSRESGPLVIAHGNDCGNGLYPGNSAVYLQKMVELKVDAIEVDLWLTADGHLVLIHDIALEMFSDGSGLVEDMTLKQLQRWNIAYHWSRDGKYYPYRDKPLRVVTLDEALVMVGDMPMILEIKSRQYRAAQVLAEVLSRNEKQEQVIVSSFHQGVINEFRRLSPRVATGTPTWDAIWFFIAHLFRAEQFLCPSYRAMQLPMEQRGIQVVTESLVQAAKRKNLHLSVWTVNSREHFKRYIDMGVHGIITDRPDLLMTLLAKPQQIGLRKAA</sequence>
<dbReference type="RefSeq" id="WP_252470500.1">
    <property type="nucleotide sequence ID" value="NZ_JALBWM010000071.1"/>
</dbReference>
<accession>A0A9X2EU55</accession>
<comment type="caution">
    <text evidence="2">The sequence shown here is derived from an EMBL/GenBank/DDBJ whole genome shotgun (WGS) entry which is preliminary data.</text>
</comment>
<dbReference type="Pfam" id="PF03009">
    <property type="entry name" value="GDPD"/>
    <property type="match status" value="1"/>
</dbReference>
<name>A0A9X2EU55_9GAMM</name>
<dbReference type="InterPro" id="IPR017946">
    <property type="entry name" value="PLC-like_Pdiesterase_TIM-brl"/>
</dbReference>
<protein>
    <submittedName>
        <fullName evidence="2">Glycerophosphodiester phosphodiesterase</fullName>
    </submittedName>
</protein>
<dbReference type="CDD" id="cd08561">
    <property type="entry name" value="GDPD_cytoplasmic_ScUgpQ2_like"/>
    <property type="match status" value="1"/>
</dbReference>
<evidence type="ECO:0000259" key="1">
    <source>
        <dbReference type="PROSITE" id="PS51704"/>
    </source>
</evidence>